<proteinExistence type="predicted"/>
<name>A0A162YIC2_9FLAO</name>
<comment type="caution">
    <text evidence="1">The sequence shown here is derived from an EMBL/GenBank/DDBJ whole genome shotgun (WGS) entry which is preliminary data.</text>
</comment>
<sequence length="413" mass="48528">MCISGTYCQSKLYTLNLTYPDEVLSEFEYTPVLYEVHKKDLTNVFIEKSMNKNNVYNSLQKKILNLKEESITIRNAYEKALIKHKKTNLISAYIKIFENSNAPIDIRKEELIKAQKIADNYNIDIFVYADDNTVPDKKNGLDIIKNNPLHFNNYLKNEVLSITKNNPKPKPYHKTIDQRINMLRNKAKMIKKNKTIALLKDRIENEKSFLLGDRANYNNLSGVFEKIGNYQVISNDYGPFFKNELIQDSIIKKFNIPKNHIVFQETTTLIIHSKSKKYYLVAHDLLKKVNHTPYLEQVVYTNKIKNNNTVNQTNTIEYSLKEYESMITECKKLTMKLIAHKEIAQKGNMTKTQFKNWKKDLVEAKLLNYRIYEFTSAYKHFNYPLSKYVNKEVLNNYNYFSEILTNSSKHVAL</sequence>
<dbReference type="EMBL" id="LQRT01000035">
    <property type="protein sequence ID" value="KZS39150.1"/>
    <property type="molecule type" value="Genomic_DNA"/>
</dbReference>
<dbReference type="AlphaFoldDB" id="A0A162YIC2"/>
<evidence type="ECO:0000313" key="2">
    <source>
        <dbReference type="Proteomes" id="UP000076715"/>
    </source>
</evidence>
<dbReference type="Proteomes" id="UP000076715">
    <property type="component" value="Unassembled WGS sequence"/>
</dbReference>
<reference evidence="1 2" key="1">
    <citation type="submission" date="2016-01" db="EMBL/GenBank/DDBJ databases">
        <title>The draft genome sequence of Aquimarina sp. RZW4-3-2.</title>
        <authorList>
            <person name="Wang Y."/>
        </authorList>
    </citation>
    <scope>NUCLEOTIDE SEQUENCE [LARGE SCALE GENOMIC DNA]</scope>
    <source>
        <strain evidence="1 2">RZW4-3-2</strain>
    </source>
</reference>
<keyword evidence="2" id="KW-1185">Reference proteome</keyword>
<organism evidence="1 2">
    <name type="scientific">Aquimarina aggregata</name>
    <dbReference type="NCBI Taxonomy" id="1642818"/>
    <lineage>
        <taxon>Bacteria</taxon>
        <taxon>Pseudomonadati</taxon>
        <taxon>Bacteroidota</taxon>
        <taxon>Flavobacteriia</taxon>
        <taxon>Flavobacteriales</taxon>
        <taxon>Flavobacteriaceae</taxon>
        <taxon>Aquimarina</taxon>
    </lineage>
</organism>
<evidence type="ECO:0000313" key="1">
    <source>
        <dbReference type="EMBL" id="KZS39150.1"/>
    </source>
</evidence>
<gene>
    <name evidence="1" type="ORF">AWE51_11370</name>
</gene>
<accession>A0A162YIC2</accession>
<protein>
    <submittedName>
        <fullName evidence="1">Uncharacterized protein</fullName>
    </submittedName>
</protein>